<evidence type="ECO:0000256" key="4">
    <source>
        <dbReference type="ARBA" id="ARBA00022989"/>
    </source>
</evidence>
<feature type="transmembrane region" description="Helical" evidence="6">
    <location>
        <begin position="363"/>
        <end position="383"/>
    </location>
</feature>
<feature type="transmembrane region" description="Helical" evidence="6">
    <location>
        <begin position="164"/>
        <end position="183"/>
    </location>
</feature>
<keyword evidence="5 6" id="KW-0472">Membrane</keyword>
<evidence type="ECO:0000256" key="6">
    <source>
        <dbReference type="SAM" id="Phobius"/>
    </source>
</evidence>
<dbReference type="PROSITE" id="PS50850">
    <property type="entry name" value="MFS"/>
    <property type="match status" value="1"/>
</dbReference>
<name>A0A2L0D2Q5_9STRE</name>
<keyword evidence="9" id="KW-1185">Reference proteome</keyword>
<evidence type="ECO:0000256" key="1">
    <source>
        <dbReference type="ARBA" id="ARBA00004651"/>
    </source>
</evidence>
<dbReference type="GO" id="GO:0005886">
    <property type="term" value="C:plasma membrane"/>
    <property type="evidence" value="ECO:0007669"/>
    <property type="project" value="UniProtKB-SubCell"/>
</dbReference>
<dbReference type="InterPro" id="IPR020846">
    <property type="entry name" value="MFS_dom"/>
</dbReference>
<evidence type="ECO:0000256" key="5">
    <source>
        <dbReference type="ARBA" id="ARBA00023136"/>
    </source>
</evidence>
<dbReference type="PANTHER" id="PTHR23530:SF1">
    <property type="entry name" value="PERMEASE, MAJOR FACILITATOR SUPERFAMILY-RELATED"/>
    <property type="match status" value="1"/>
</dbReference>
<feature type="transmembrane region" description="Helical" evidence="6">
    <location>
        <begin position="215"/>
        <end position="236"/>
    </location>
</feature>
<keyword evidence="2" id="KW-0813">Transport</keyword>
<evidence type="ECO:0000313" key="9">
    <source>
        <dbReference type="Proteomes" id="UP000238956"/>
    </source>
</evidence>
<dbReference type="EMBL" id="CP025536">
    <property type="protein sequence ID" value="AUW96086.1"/>
    <property type="molecule type" value="Genomic_DNA"/>
</dbReference>
<dbReference type="AlphaFoldDB" id="A0A2L0D2Q5"/>
<dbReference type="Proteomes" id="UP000238956">
    <property type="component" value="Chromosome"/>
</dbReference>
<reference evidence="8 9" key="2">
    <citation type="submission" date="2018-02" db="EMBL/GenBank/DDBJ databases">
        <title>Whole genome sequencing analysis of Streptococcus pluranimalium isolated from cattle infected mastitis in China.</title>
        <authorList>
            <person name="Zhang J.-R."/>
            <person name="Hu G.-Z."/>
        </authorList>
    </citation>
    <scope>NUCLEOTIDE SEQUENCE [LARGE SCALE GENOMIC DNA]</scope>
    <source>
        <strain evidence="8 9">TH11417</strain>
    </source>
</reference>
<protein>
    <submittedName>
        <fullName evidence="8">MFS transporter</fullName>
    </submittedName>
</protein>
<comment type="subcellular location">
    <subcellularLocation>
        <location evidence="1">Cell membrane</location>
        <topology evidence="1">Multi-pass membrane protein</topology>
    </subcellularLocation>
</comment>
<dbReference type="GeneID" id="98392795"/>
<dbReference type="PANTHER" id="PTHR23530">
    <property type="entry name" value="TRANSPORT PROTEIN-RELATED"/>
    <property type="match status" value="1"/>
</dbReference>
<reference evidence="8 9" key="1">
    <citation type="submission" date="2017-12" db="EMBL/GenBank/DDBJ databases">
        <authorList>
            <person name="Hurst M.R.H."/>
        </authorList>
    </citation>
    <scope>NUCLEOTIDE SEQUENCE [LARGE SCALE GENOMIC DNA]</scope>
    <source>
        <strain evidence="8 9">TH11417</strain>
    </source>
</reference>
<organism evidence="8 9">
    <name type="scientific">Streptococcus pluranimalium</name>
    <dbReference type="NCBI Taxonomy" id="82348"/>
    <lineage>
        <taxon>Bacteria</taxon>
        <taxon>Bacillati</taxon>
        <taxon>Bacillota</taxon>
        <taxon>Bacilli</taxon>
        <taxon>Lactobacillales</taxon>
        <taxon>Streptococcaceae</taxon>
        <taxon>Streptococcus</taxon>
    </lineage>
</organism>
<dbReference type="Pfam" id="PF07690">
    <property type="entry name" value="MFS_1"/>
    <property type="match status" value="1"/>
</dbReference>
<feature type="domain" description="Major facilitator superfamily (MFS) profile" evidence="7">
    <location>
        <begin position="1"/>
        <end position="389"/>
    </location>
</feature>
<dbReference type="InterPro" id="IPR053160">
    <property type="entry name" value="MFS_DHA3_Transporter"/>
</dbReference>
<dbReference type="KEGG" id="splr:C0J00_02575"/>
<feature type="transmembrane region" description="Helical" evidence="6">
    <location>
        <begin position="331"/>
        <end position="351"/>
    </location>
</feature>
<accession>A0A2L0D2Q5</accession>
<feature type="transmembrane region" description="Helical" evidence="6">
    <location>
        <begin position="273"/>
        <end position="293"/>
    </location>
</feature>
<proteinExistence type="predicted"/>
<dbReference type="InterPro" id="IPR036259">
    <property type="entry name" value="MFS_trans_sf"/>
</dbReference>
<feature type="transmembrane region" description="Helical" evidence="6">
    <location>
        <begin position="248"/>
        <end position="266"/>
    </location>
</feature>
<feature type="transmembrane region" description="Helical" evidence="6">
    <location>
        <begin position="299"/>
        <end position="319"/>
    </location>
</feature>
<keyword evidence="4 6" id="KW-1133">Transmembrane helix</keyword>
<dbReference type="Gene3D" id="1.20.1250.20">
    <property type="entry name" value="MFS general substrate transporter like domains"/>
    <property type="match status" value="1"/>
</dbReference>
<keyword evidence="3 6" id="KW-0812">Transmembrane</keyword>
<dbReference type="OrthoDB" id="9816124at2"/>
<evidence type="ECO:0000256" key="3">
    <source>
        <dbReference type="ARBA" id="ARBA00022692"/>
    </source>
</evidence>
<evidence type="ECO:0000313" key="8">
    <source>
        <dbReference type="EMBL" id="AUW96086.1"/>
    </source>
</evidence>
<gene>
    <name evidence="8" type="ORF">C0J00_02575</name>
</gene>
<sequence length="389" mass="44325">MFTLSYRRNIALLGATEFFAFFGITTFWLLFLSQHGMALWQIGILESIFHLTSLISEVPSGMLADRFSYKTNLYLSRLASIFSSILMLVGHGNFWIYAFGMIINAWAYNFDSGTSSAMLFESVKEAGMESKFLKISSFFGGVAEVTRTLGILVAGFFVHGLLDVTYVIHIVLSLFVLFFIFLMKEPSFKLEREKSPTLKMIMETVFLTFKREPRLLTWMIKVQFLSVVMTMFYFYYQNEMTALTSWQISTMMLVSSVVNIGCIWLASRLGQVIKATTLFPIMVGLTGIFYLLSWFQWPVIYILIYLVTEGLFALFEPIFGNDLQKMIPSGVRATMLSVVSMLFSLAMILIFPVTGWMIDSFGFANSFVYLGSLLLLATVFLRFQSKSKV</sequence>
<dbReference type="InterPro" id="IPR011701">
    <property type="entry name" value="MFS"/>
</dbReference>
<dbReference type="SUPFAM" id="SSF103473">
    <property type="entry name" value="MFS general substrate transporter"/>
    <property type="match status" value="1"/>
</dbReference>
<dbReference type="RefSeq" id="WP_104967424.1">
    <property type="nucleotide sequence ID" value="NZ_CP025536.1"/>
</dbReference>
<feature type="transmembrane region" description="Helical" evidence="6">
    <location>
        <begin position="12"/>
        <end position="32"/>
    </location>
</feature>
<evidence type="ECO:0000256" key="2">
    <source>
        <dbReference type="ARBA" id="ARBA00022448"/>
    </source>
</evidence>
<dbReference type="GO" id="GO:0022857">
    <property type="term" value="F:transmembrane transporter activity"/>
    <property type="evidence" value="ECO:0007669"/>
    <property type="project" value="InterPro"/>
</dbReference>
<evidence type="ECO:0000259" key="7">
    <source>
        <dbReference type="PROSITE" id="PS50850"/>
    </source>
</evidence>